<evidence type="ECO:0000256" key="3">
    <source>
        <dbReference type="ARBA" id="ARBA00022741"/>
    </source>
</evidence>
<dbReference type="SUPFAM" id="SSF81593">
    <property type="entry name" value="Nucleotidyltransferase substrate binding subunit/domain"/>
    <property type="match status" value="2"/>
</dbReference>
<keyword evidence="5 7" id="KW-0460">Magnesium</keyword>
<dbReference type="InterPro" id="IPR023057">
    <property type="entry name" value="GlnE"/>
</dbReference>
<dbReference type="InterPro" id="IPR013546">
    <property type="entry name" value="PII_UdlTrfase/GS_AdlTrfase"/>
</dbReference>
<dbReference type="FunFam" id="3.30.460.10:FF:000009">
    <property type="entry name" value="Bifunctional glutamine synthetase adenylyltransferase/adenylyl-removing enzyme"/>
    <property type="match status" value="1"/>
</dbReference>
<dbReference type="GO" id="GO:0005524">
    <property type="term" value="F:ATP binding"/>
    <property type="evidence" value="ECO:0007669"/>
    <property type="project" value="UniProtKB-UniRule"/>
</dbReference>
<dbReference type="AlphaFoldDB" id="A0A059ZSK8"/>
<feature type="region of interest" description="Adenylyl removase" evidence="7">
    <location>
        <begin position="1"/>
        <end position="424"/>
    </location>
</feature>
<evidence type="ECO:0000256" key="1">
    <source>
        <dbReference type="ARBA" id="ARBA00022679"/>
    </source>
</evidence>
<dbReference type="GO" id="GO:0000287">
    <property type="term" value="F:magnesium ion binding"/>
    <property type="evidence" value="ECO:0007669"/>
    <property type="project" value="UniProtKB-UniRule"/>
</dbReference>
<dbReference type="EC" id="2.7.7.42" evidence="7"/>
<keyword evidence="3 7" id="KW-0547">Nucleotide-binding</keyword>
<dbReference type="Gene3D" id="1.20.120.1510">
    <property type="match status" value="1"/>
</dbReference>
<dbReference type="GO" id="GO:0047388">
    <property type="term" value="F:[glutamine synthetase]-adenylyl-L-tyrosine phosphorylase activity"/>
    <property type="evidence" value="ECO:0007669"/>
    <property type="project" value="UniProtKB-EC"/>
</dbReference>
<dbReference type="KEGG" id="acz:Acaty_c1956"/>
<keyword evidence="10" id="KW-0436">Ligase</keyword>
<comment type="catalytic activity">
    <reaction evidence="7">
        <text>[glutamine synthetase]-L-tyrosine + ATP = [glutamine synthetase]-O(4)-(5'-adenylyl)-L-tyrosine + diphosphate</text>
        <dbReference type="Rhea" id="RHEA:18589"/>
        <dbReference type="Rhea" id="RHEA-COMP:10660"/>
        <dbReference type="Rhea" id="RHEA-COMP:10661"/>
        <dbReference type="ChEBI" id="CHEBI:30616"/>
        <dbReference type="ChEBI" id="CHEBI:33019"/>
        <dbReference type="ChEBI" id="CHEBI:46858"/>
        <dbReference type="ChEBI" id="CHEBI:83624"/>
        <dbReference type="EC" id="2.7.7.42"/>
    </reaction>
</comment>
<dbReference type="Pfam" id="PF03710">
    <property type="entry name" value="GlnE"/>
    <property type="match status" value="2"/>
</dbReference>
<dbReference type="PANTHER" id="PTHR30621:SF0">
    <property type="entry name" value="BIFUNCTIONAL GLUTAMINE SYNTHETASE ADENYLYLTRANSFERASE_ADENYLYL-REMOVING ENZYME"/>
    <property type="match status" value="1"/>
</dbReference>
<dbReference type="EMBL" id="CP005986">
    <property type="protein sequence ID" value="AIA55814.1"/>
    <property type="molecule type" value="Genomic_DNA"/>
</dbReference>
<evidence type="ECO:0000256" key="4">
    <source>
        <dbReference type="ARBA" id="ARBA00022840"/>
    </source>
</evidence>
<evidence type="ECO:0000313" key="10">
    <source>
        <dbReference type="EMBL" id="AIA55814.1"/>
    </source>
</evidence>
<feature type="domain" description="PII-uridylyltransferase/Glutamine-synthetase adenylyltransferase" evidence="9">
    <location>
        <begin position="816"/>
        <end position="888"/>
    </location>
</feature>
<dbReference type="InterPro" id="IPR005190">
    <property type="entry name" value="GlnE_rpt_dom"/>
</dbReference>
<gene>
    <name evidence="7" type="primary">glnE</name>
    <name evidence="10" type="ORF">Acaty_c1956</name>
</gene>
<dbReference type="GO" id="GO:0016874">
    <property type="term" value="F:ligase activity"/>
    <property type="evidence" value="ECO:0007669"/>
    <property type="project" value="UniProtKB-KW"/>
</dbReference>
<accession>A0A059ZSK8</accession>
<protein>
    <recommendedName>
        <fullName evidence="7">Bifunctional glutamine synthetase adenylyltransferase/adenylyl-removing enzyme</fullName>
    </recommendedName>
    <alternativeName>
        <fullName evidence="7">ATP:glutamine synthetase adenylyltransferase</fullName>
    </alternativeName>
    <alternativeName>
        <fullName evidence="7">ATase</fullName>
    </alternativeName>
    <domain>
        <recommendedName>
            <fullName evidence="7">Glutamine synthetase adenylyl-L-tyrosine phosphorylase</fullName>
            <ecNumber evidence="7">2.7.7.89</ecNumber>
        </recommendedName>
        <alternativeName>
            <fullName evidence="7">Adenylyl removase</fullName>
            <shortName evidence="7">AR</shortName>
            <shortName evidence="7">AT-N</shortName>
        </alternativeName>
    </domain>
    <domain>
        <recommendedName>
            <fullName evidence="7">Glutamine synthetase adenylyl transferase</fullName>
            <ecNumber evidence="7">2.7.7.42</ecNumber>
        </recommendedName>
        <alternativeName>
            <fullName evidence="7">Adenylyl transferase</fullName>
            <shortName evidence="7">AT</shortName>
            <shortName evidence="7">AT-C</shortName>
        </alternativeName>
    </domain>
</protein>
<dbReference type="NCBIfam" id="NF008292">
    <property type="entry name" value="PRK11072.1"/>
    <property type="match status" value="1"/>
</dbReference>
<dbReference type="GO" id="GO:0008882">
    <property type="term" value="F:[glutamate-ammonia-ligase] adenylyltransferase activity"/>
    <property type="evidence" value="ECO:0007669"/>
    <property type="project" value="UniProtKB-UniRule"/>
</dbReference>
<keyword evidence="1 7" id="KW-0808">Transferase</keyword>
<evidence type="ECO:0000256" key="5">
    <source>
        <dbReference type="ARBA" id="ARBA00022842"/>
    </source>
</evidence>
<reference evidence="10 11" key="1">
    <citation type="journal article" date="2009" name="J. Bacteriol.">
        <title>Draft genome sequence of the extremely acidophilic bacterium Acidithiobacillus caldus ATCC 51756 reveals metabolic versatility in the genus Acidithiobacillus.</title>
        <authorList>
            <person name="Valdes J."/>
            <person name="Quatrini R."/>
            <person name="Hallberg K."/>
            <person name="Dopson M."/>
            <person name="Valenzuela P.D."/>
            <person name="Holmes D.S."/>
        </authorList>
    </citation>
    <scope>NUCLEOTIDE SEQUENCE [LARGE SCALE GENOMIC DNA]</scope>
    <source>
        <strain evidence="11">ATCC 51756 / DSM 8584 / KU</strain>
    </source>
</reference>
<name>A0A059ZSK8_ACICK</name>
<dbReference type="Gene3D" id="1.20.120.330">
    <property type="entry name" value="Nucleotidyltransferases domain 2"/>
    <property type="match status" value="2"/>
</dbReference>
<keyword evidence="6 7" id="KW-0511">Multifunctional enzyme</keyword>
<dbReference type="HOGENOM" id="CLU_006233_0_1_6"/>
<dbReference type="HAMAP" id="MF_00802">
    <property type="entry name" value="GlnE"/>
    <property type="match status" value="1"/>
</dbReference>
<dbReference type="GO" id="GO:0005829">
    <property type="term" value="C:cytosol"/>
    <property type="evidence" value="ECO:0007669"/>
    <property type="project" value="TreeGrafter"/>
</dbReference>
<evidence type="ECO:0000256" key="2">
    <source>
        <dbReference type="ARBA" id="ARBA00022695"/>
    </source>
</evidence>
<feature type="region of interest" description="Adenylyl transferase" evidence="7">
    <location>
        <begin position="433"/>
        <end position="933"/>
    </location>
</feature>
<dbReference type="Pfam" id="PF08335">
    <property type="entry name" value="GlnD_UR_UTase"/>
    <property type="match status" value="2"/>
</dbReference>
<dbReference type="CDD" id="cd05401">
    <property type="entry name" value="NT_GlnE_GlnD_like"/>
    <property type="match status" value="2"/>
</dbReference>
<evidence type="ECO:0000256" key="6">
    <source>
        <dbReference type="ARBA" id="ARBA00023268"/>
    </source>
</evidence>
<keyword evidence="4 7" id="KW-0067">ATP-binding</keyword>
<comment type="catalytic activity">
    <reaction evidence="7">
        <text>[glutamine synthetase]-O(4)-(5'-adenylyl)-L-tyrosine + phosphate = [glutamine synthetase]-L-tyrosine + ADP</text>
        <dbReference type="Rhea" id="RHEA:43716"/>
        <dbReference type="Rhea" id="RHEA-COMP:10660"/>
        <dbReference type="Rhea" id="RHEA-COMP:10661"/>
        <dbReference type="ChEBI" id="CHEBI:43474"/>
        <dbReference type="ChEBI" id="CHEBI:46858"/>
        <dbReference type="ChEBI" id="CHEBI:83624"/>
        <dbReference type="ChEBI" id="CHEBI:456216"/>
        <dbReference type="EC" id="2.7.7.89"/>
    </reaction>
</comment>
<evidence type="ECO:0000259" key="9">
    <source>
        <dbReference type="Pfam" id="PF08335"/>
    </source>
</evidence>
<comment type="similarity">
    <text evidence="7">Belongs to the GlnE family.</text>
</comment>
<proteinExistence type="inferred from homology"/>
<organism evidence="10 11">
    <name type="scientific">Acidithiobacillus caldus (strain ATCC 51756 / DSM 8584 / KU)</name>
    <dbReference type="NCBI Taxonomy" id="637389"/>
    <lineage>
        <taxon>Bacteria</taxon>
        <taxon>Pseudomonadati</taxon>
        <taxon>Pseudomonadota</taxon>
        <taxon>Acidithiobacillia</taxon>
        <taxon>Acidithiobacillales</taxon>
        <taxon>Acidithiobacillaceae</taxon>
        <taxon>Acidithiobacillus</taxon>
    </lineage>
</organism>
<dbReference type="eggNOG" id="COG1391">
    <property type="taxonomic scope" value="Bacteria"/>
</dbReference>
<dbReference type="Proteomes" id="UP000005522">
    <property type="component" value="Chromosome"/>
</dbReference>
<dbReference type="SUPFAM" id="SSF81301">
    <property type="entry name" value="Nucleotidyltransferase"/>
    <property type="match status" value="2"/>
</dbReference>
<evidence type="ECO:0000313" key="11">
    <source>
        <dbReference type="Proteomes" id="UP000005522"/>
    </source>
</evidence>
<feature type="domain" description="PII-uridylyltransferase/Glutamine-synthetase adenylyltransferase" evidence="9">
    <location>
        <begin position="295"/>
        <end position="417"/>
    </location>
</feature>
<dbReference type="InterPro" id="IPR043519">
    <property type="entry name" value="NT_sf"/>
</dbReference>
<comment type="function">
    <text evidence="7">Involved in the regulation of glutamine synthetase GlnA, a key enzyme in the process to assimilate ammonia. When cellular nitrogen levels are high, the C-terminal adenylyl transferase (AT) inactivates GlnA by covalent transfer of an adenylyl group from ATP to specific tyrosine residue of GlnA, thus reducing its activity. Conversely, when nitrogen levels are low, the N-terminal adenylyl removase (AR) activates GlnA by removing the adenylyl group by phosphorolysis, increasing its activity. The regulatory region of GlnE binds the signal transduction protein PII (GlnB) which indicates the nitrogen status of the cell.</text>
</comment>
<dbReference type="Gene3D" id="3.30.460.10">
    <property type="entry name" value="Beta Polymerase, domain 2"/>
    <property type="match status" value="2"/>
</dbReference>
<keyword evidence="2 7" id="KW-0548">Nucleotidyltransferase</keyword>
<evidence type="ECO:0000259" key="8">
    <source>
        <dbReference type="Pfam" id="PF03710"/>
    </source>
</evidence>
<dbReference type="EC" id="2.7.7.89" evidence="7"/>
<dbReference type="PANTHER" id="PTHR30621">
    <property type="entry name" value="GLUTAMINE SYNTHETASE ADENYLYLTRANSFERASE"/>
    <property type="match status" value="1"/>
</dbReference>
<feature type="domain" description="Glutamate-ammonia ligase adenylyltransferase repeated" evidence="8">
    <location>
        <begin position="541"/>
        <end position="782"/>
    </location>
</feature>
<sequence>MQSAWDALDDTERATLTARLSTEFCAHWAQVACASPYWRRLMQRHPQWLLDLDAEPVALEAGAEAGDEDRFLRALRRDRQHAMARIIWQDLWGPERLDATLTALTRLAEACLASALDFGQKLLAQRHGLPRNEAGAIVPFAVLAMGKLGGCELNLSSDIDLLFVYGEGGQSDGPLPLDLGEYFQRLARWLIRALDTNTDEGFVFRVDTRLRPFGDVGPLCVSAAALEQYYQAHGRDWERFAWIKARPVAGDLSFGKQILADNLHFAYRRYLDFTALTGMREVKALMDLEQGPNSRNLKKGRGGIREIEFICQALQLIHGGRLPALRQHNTLAALAALRSAGLLTPADADFLESSYRLWRRVEHALQMVEDRQTQQLPDNDAAWQRLACALACGDPARLREAIRTRREQVHALFRDLLLEDPEPEDNPKKAELWQAAQAAAPDFDARTLLAPWQFVDSEAVWERLHRFAQSRNVAVRLSRRGRQRLDQLLPRYLDLCQGFSPPDVGLQRLLDLTEALLPHAHYLALLAENADFLATVTHLLHSPWLAQALVRHPILLDDLLSRQDRNPSLWRQELAAELAGATDTEERMDALRRFKNSETLLLAADFWTEGLDAASLGGHLSELAEVAIQQALQWAEADMLERHGSLPGGDGNSSTDPVPAFAVIAYGKLGGREMGLASDLDLVFLYDAADDGESNGRIPLSSSAWFARLGQRLIHILTLPTRAGILYEIDMRLRPSGQSGPLVSSWTAFARYQRESAWTWEHQALCRARPIAGSPELCQRFAQLRREILCRSRQTDALARDIVAMRQRIHATKKIPAGRFDLKLSPGGLTDIEFLVQFAMLSSCPTAPQLSEQHNTGVLIAALRDAGIWTAAQAKILEEALGLFRYSENRRWLALASRSVADTDPESGALHEAAEGVLRAWREILGLRAAQES</sequence>
<feature type="domain" description="Glutamate-ammonia ligase adenylyltransferase repeated" evidence="8">
    <location>
        <begin position="29"/>
        <end position="259"/>
    </location>
</feature>
<dbReference type="GO" id="GO:0000820">
    <property type="term" value="P:regulation of glutamine family amino acid metabolic process"/>
    <property type="evidence" value="ECO:0007669"/>
    <property type="project" value="UniProtKB-UniRule"/>
</dbReference>
<comment type="cofactor">
    <cofactor evidence="7">
        <name>Mg(2+)</name>
        <dbReference type="ChEBI" id="CHEBI:18420"/>
    </cofactor>
</comment>
<evidence type="ECO:0000256" key="7">
    <source>
        <dbReference type="HAMAP-Rule" id="MF_00802"/>
    </source>
</evidence>